<accession>A0ABN2M3J7</accession>
<dbReference type="Proteomes" id="UP001500002">
    <property type="component" value="Unassembled WGS sequence"/>
</dbReference>
<evidence type="ECO:0008006" key="7">
    <source>
        <dbReference type="Google" id="ProtNLM"/>
    </source>
</evidence>
<feature type="chain" id="PRO_5045787521" description="DUF4185 domain-containing protein" evidence="2">
    <location>
        <begin position="31"/>
        <end position="678"/>
    </location>
</feature>
<evidence type="ECO:0000259" key="3">
    <source>
        <dbReference type="Pfam" id="PF13810"/>
    </source>
</evidence>
<dbReference type="CDD" id="cd15482">
    <property type="entry name" value="Sialidase_non-viral"/>
    <property type="match status" value="1"/>
</dbReference>
<feature type="domain" description="DUF4185" evidence="3">
    <location>
        <begin position="62"/>
        <end position="364"/>
    </location>
</feature>
<dbReference type="InterPro" id="IPR057687">
    <property type="entry name" value="DUF7927"/>
</dbReference>
<protein>
    <recommendedName>
        <fullName evidence="7">DUF4185 domain-containing protein</fullName>
    </recommendedName>
</protein>
<dbReference type="Pfam" id="PF13810">
    <property type="entry name" value="DUF4185"/>
    <property type="match status" value="1"/>
</dbReference>
<dbReference type="Pfam" id="PF25549">
    <property type="entry name" value="DUF7927"/>
    <property type="match status" value="1"/>
</dbReference>
<dbReference type="Gene3D" id="2.60.120.260">
    <property type="entry name" value="Galactose-binding domain-like"/>
    <property type="match status" value="1"/>
</dbReference>
<name>A0ABN2M3J7_9MICO</name>
<organism evidence="5 6">
    <name type="scientific">Agromyces neolithicus</name>
    <dbReference type="NCBI Taxonomy" id="269420"/>
    <lineage>
        <taxon>Bacteria</taxon>
        <taxon>Bacillati</taxon>
        <taxon>Actinomycetota</taxon>
        <taxon>Actinomycetes</taxon>
        <taxon>Micrococcales</taxon>
        <taxon>Microbacteriaceae</taxon>
        <taxon>Agromyces</taxon>
    </lineage>
</organism>
<gene>
    <name evidence="5" type="ORF">GCM10009749_15880</name>
</gene>
<evidence type="ECO:0000313" key="6">
    <source>
        <dbReference type="Proteomes" id="UP001500002"/>
    </source>
</evidence>
<dbReference type="SUPFAM" id="SSF49785">
    <property type="entry name" value="Galactose-binding domain-like"/>
    <property type="match status" value="1"/>
</dbReference>
<feature type="region of interest" description="Disordered" evidence="1">
    <location>
        <begin position="657"/>
        <end position="678"/>
    </location>
</feature>
<feature type="domain" description="DUF7927" evidence="4">
    <location>
        <begin position="527"/>
        <end position="633"/>
    </location>
</feature>
<evidence type="ECO:0000256" key="2">
    <source>
        <dbReference type="SAM" id="SignalP"/>
    </source>
</evidence>
<evidence type="ECO:0000259" key="4">
    <source>
        <dbReference type="Pfam" id="PF25549"/>
    </source>
</evidence>
<dbReference type="SUPFAM" id="SSF50939">
    <property type="entry name" value="Sialidases"/>
    <property type="match status" value="1"/>
</dbReference>
<sequence>MLQPVRRNTALIVALGALVVGALAPTGAVAAPLVSAAGAPAEPSPDHSPGVVVSKMTGPKSLAATDTRWAVTGTDLGIMWDNGSGEVLTAFGDTFGDWSGPGGGGGDWRSNVLLRSSDTELSDGMTFDSAVEDAPGHAAEIIPSLKVNGEEITTIPTAGIAVGGRQFLAFMSVRQWGAPGAWDTNFSRIAYSDDNGETWNSTDGPQWTNTADGQHPFQMVAFERHDGYVYMFGTPNGRFGAAHVARVPEASVLDKSAYSYWDGSSWVLGDDTAAAPIVPPNTAELSVQYSEHTGGWLMTYLNEDLDLVLRTAPAPEGPWAEAQRLASFADYPGLYGGYLHPWSDGGELYLTLSQWEPYNVYLMRVEIDETGTVVNPNLIENPGFERAVDGTMPAPWACTGNCGVDINHAWAHGGTKQGWMRHNAGWIDVHQDVAVEPNTTYTFTGFVVTGGAPAPGSIGVRELGAGGSTLAEASFESVGAYTRYSVTFHSGDRTAVQAFVGSNLNGDRWVQIDDLSLVKAKEQLPALTVTASSDPVAGSEVVRDDVVTFEVQASTDSASPEAVTLAVDLAGLVDDTALDPASVRSSIGEPVLDGSTLRWSGQIAPGETLTIGFAATVRRDAYREDSQLVVTTTAEADRAILTSCDGCDLSLFAVHYDPRPPRPEFPDKPGKPDRPGKP</sequence>
<reference evidence="5 6" key="1">
    <citation type="journal article" date="2019" name="Int. J. Syst. Evol. Microbiol.">
        <title>The Global Catalogue of Microorganisms (GCM) 10K type strain sequencing project: providing services to taxonomists for standard genome sequencing and annotation.</title>
        <authorList>
            <consortium name="The Broad Institute Genomics Platform"/>
            <consortium name="The Broad Institute Genome Sequencing Center for Infectious Disease"/>
            <person name="Wu L."/>
            <person name="Ma J."/>
        </authorList>
    </citation>
    <scope>NUCLEOTIDE SEQUENCE [LARGE SCALE GENOMIC DNA]</scope>
    <source>
        <strain evidence="5 6">JCM 14322</strain>
    </source>
</reference>
<proteinExistence type="predicted"/>
<dbReference type="EMBL" id="BAAANJ010000005">
    <property type="protein sequence ID" value="GAA1808328.1"/>
    <property type="molecule type" value="Genomic_DNA"/>
</dbReference>
<dbReference type="RefSeq" id="WP_344295227.1">
    <property type="nucleotide sequence ID" value="NZ_BAAANJ010000005.1"/>
</dbReference>
<feature type="signal peptide" evidence="2">
    <location>
        <begin position="1"/>
        <end position="30"/>
    </location>
</feature>
<keyword evidence="6" id="KW-1185">Reference proteome</keyword>
<evidence type="ECO:0000256" key="1">
    <source>
        <dbReference type="SAM" id="MobiDB-lite"/>
    </source>
</evidence>
<evidence type="ECO:0000313" key="5">
    <source>
        <dbReference type="EMBL" id="GAA1808328.1"/>
    </source>
</evidence>
<keyword evidence="2" id="KW-0732">Signal</keyword>
<dbReference type="InterPro" id="IPR008979">
    <property type="entry name" value="Galactose-bd-like_sf"/>
</dbReference>
<comment type="caution">
    <text evidence="5">The sequence shown here is derived from an EMBL/GenBank/DDBJ whole genome shotgun (WGS) entry which is preliminary data.</text>
</comment>
<dbReference type="InterPro" id="IPR036278">
    <property type="entry name" value="Sialidase_sf"/>
</dbReference>
<dbReference type="InterPro" id="IPR025442">
    <property type="entry name" value="DUF4185"/>
</dbReference>